<dbReference type="AlphaFoldDB" id="A0A934QRQ5"/>
<proteinExistence type="predicted"/>
<evidence type="ECO:0000313" key="3">
    <source>
        <dbReference type="Proteomes" id="UP000635245"/>
    </source>
</evidence>
<organism evidence="2 3">
    <name type="scientific">Prauserella cavernicola</name>
    <dbReference type="NCBI Taxonomy" id="2800127"/>
    <lineage>
        <taxon>Bacteria</taxon>
        <taxon>Bacillati</taxon>
        <taxon>Actinomycetota</taxon>
        <taxon>Actinomycetes</taxon>
        <taxon>Pseudonocardiales</taxon>
        <taxon>Pseudonocardiaceae</taxon>
        <taxon>Prauserella</taxon>
    </lineage>
</organism>
<feature type="compositionally biased region" description="Polar residues" evidence="1">
    <location>
        <begin position="110"/>
        <end position="123"/>
    </location>
</feature>
<feature type="compositionally biased region" description="Pro residues" evidence="1">
    <location>
        <begin position="22"/>
        <end position="42"/>
    </location>
</feature>
<feature type="region of interest" description="Disordered" evidence="1">
    <location>
        <begin position="1"/>
        <end position="130"/>
    </location>
</feature>
<dbReference type="RefSeq" id="WP_200317772.1">
    <property type="nucleotide sequence ID" value="NZ_JAENJH010000002.1"/>
</dbReference>
<name>A0A934QRQ5_9PSEU</name>
<evidence type="ECO:0000313" key="2">
    <source>
        <dbReference type="EMBL" id="MBK1784981.1"/>
    </source>
</evidence>
<gene>
    <name evidence="2" type="ORF">JHE00_11645</name>
</gene>
<sequence>MTDDTVTETKPEQETPAEQPQDAPPPEPPAGWDPYSPPPARPAPAGWDPYSPPARVAPAGWDPYSPPQARPAPAGWDPYSPPPAPAGWDPYSPPPAATPAPTGWDPYSSPPSGAAQQQPNGHNGASAGGGWVNGRAVTHLFSTAGSPGVWVAVHGIGWKRLSPASESGHSHLTLLALLAKNYRLPVSYHEDERGQIDQLVV</sequence>
<evidence type="ECO:0000256" key="1">
    <source>
        <dbReference type="SAM" id="MobiDB-lite"/>
    </source>
</evidence>
<feature type="compositionally biased region" description="Pro residues" evidence="1">
    <location>
        <begin position="79"/>
        <end position="98"/>
    </location>
</feature>
<dbReference type="EMBL" id="JAENJH010000002">
    <property type="protein sequence ID" value="MBK1784981.1"/>
    <property type="molecule type" value="Genomic_DNA"/>
</dbReference>
<protein>
    <submittedName>
        <fullName evidence="2">Uncharacterized protein</fullName>
    </submittedName>
</protein>
<comment type="caution">
    <text evidence="2">The sequence shown here is derived from an EMBL/GenBank/DDBJ whole genome shotgun (WGS) entry which is preliminary data.</text>
</comment>
<accession>A0A934QRQ5</accession>
<dbReference type="PRINTS" id="PR01217">
    <property type="entry name" value="PRICHEXTENSN"/>
</dbReference>
<keyword evidence="3" id="KW-1185">Reference proteome</keyword>
<reference evidence="2" key="1">
    <citation type="submission" date="2020-12" db="EMBL/GenBank/DDBJ databases">
        <title>Prauserella sp. ASG 168, a novel actinomycete isolated from cave rock.</title>
        <authorList>
            <person name="Suriyachadkun C."/>
        </authorList>
    </citation>
    <scope>NUCLEOTIDE SEQUENCE</scope>
    <source>
        <strain evidence="2">ASG 168</strain>
    </source>
</reference>
<dbReference type="Proteomes" id="UP000635245">
    <property type="component" value="Unassembled WGS sequence"/>
</dbReference>